<evidence type="ECO:0000313" key="1">
    <source>
        <dbReference type="EMBL" id="MBQ0600943.1"/>
    </source>
</evidence>
<keyword evidence="2" id="KW-1185">Reference proteome</keyword>
<reference evidence="1 2" key="1">
    <citation type="submission" date="2021-03" db="EMBL/GenBank/DDBJ databases">
        <authorList>
            <person name="Stanton E."/>
        </authorList>
    </citation>
    <scope>NUCLEOTIDE SEQUENCE [LARGE SCALE GENOMIC DNA]</scope>
    <source>
        <strain evidence="1 2">2020EL-00037</strain>
    </source>
</reference>
<accession>A0AAP2FK69</accession>
<proteinExistence type="predicted"/>
<organism evidence="1 2">
    <name type="scientific">Klebsiella oxytoca</name>
    <dbReference type="NCBI Taxonomy" id="571"/>
    <lineage>
        <taxon>Bacteria</taxon>
        <taxon>Pseudomonadati</taxon>
        <taxon>Pseudomonadota</taxon>
        <taxon>Gammaproteobacteria</taxon>
        <taxon>Enterobacterales</taxon>
        <taxon>Enterobacteriaceae</taxon>
        <taxon>Klebsiella/Raoultella group</taxon>
        <taxon>Klebsiella</taxon>
    </lineage>
</organism>
<gene>
    <name evidence="1" type="ORF">J7S78_14180</name>
</gene>
<dbReference type="Proteomes" id="UP000673434">
    <property type="component" value="Unassembled WGS sequence"/>
</dbReference>
<comment type="caution">
    <text evidence="1">The sequence shown here is derived from an EMBL/GenBank/DDBJ whole genome shotgun (WGS) entry which is preliminary data.</text>
</comment>
<name>A0AAP2FK69_KLEOX</name>
<protein>
    <submittedName>
        <fullName evidence="1">Uncharacterized protein</fullName>
    </submittedName>
</protein>
<dbReference type="AlphaFoldDB" id="A0AAP2FK69"/>
<dbReference type="EMBL" id="JAGKON010000013">
    <property type="protein sequence ID" value="MBQ0600943.1"/>
    <property type="molecule type" value="Genomic_DNA"/>
</dbReference>
<sequence>MSSKITTSVTFTFNGKAPADWVAALTESSVQASWIDHESPGSVILKEIMLNTPVEVEAFENRSIITVELPEQAEVLSSLLGMYAAADAKILLIAGCQKVSSLACVTLKTSTLLPSGVVINSEHKAERSMYFMTQNGICVLADSTVTLSPEKLPGVTFFASEEEMDTAGIALWGESGGEGWRTHATVMEGRVVLLNGFGHMIPLGHEPEIVINSISN</sequence>
<dbReference type="RefSeq" id="WP_210846342.1">
    <property type="nucleotide sequence ID" value="NZ_JAGKON010000013.1"/>
</dbReference>
<evidence type="ECO:0000313" key="2">
    <source>
        <dbReference type="Proteomes" id="UP000673434"/>
    </source>
</evidence>